<dbReference type="RefSeq" id="WP_003552623.1">
    <property type="nucleotide sequence ID" value="NZ_CABKOL010000106.1"/>
</dbReference>
<accession>A0A6P1E8B2</accession>
<dbReference type="GeneID" id="69057566"/>
<dbReference type="SUPFAM" id="SSF56300">
    <property type="entry name" value="Metallo-dependent phosphatases"/>
    <property type="match status" value="1"/>
</dbReference>
<sequence>MRIGFISDLHIDFNRRHHFIAVMTELVKKERLDHLVIMGDTANGLERNLAFNDALSQSLEIPFHTLVGNHDLYVSHPREKTVSMIQQRSRDAYHELDESPFSLTQHPLLTTHWVITGINGWYDYTFAKGFSDNRGSTLANNWVAKHVWPDQLYINGNQIDYCRDRDWVTKQLFDWQHQINQMQLGSRKLLVAMHMLPTKRLVRQMPVPFYDRFTYQLGSERYRQLFEQNHVRVALSGHSHMPNVVDYRGIHYQNVSLGYDFQWQNPADALGELQRVMFILEDE</sequence>
<dbReference type="PANTHER" id="PTHR36492">
    <property type="match status" value="1"/>
</dbReference>
<dbReference type="Gene3D" id="3.60.21.10">
    <property type="match status" value="1"/>
</dbReference>
<organism evidence="2 3">
    <name type="scientific">Lentilactobacillus hilgardii</name>
    <name type="common">Lactobacillus hilgardii</name>
    <dbReference type="NCBI Taxonomy" id="1588"/>
    <lineage>
        <taxon>Bacteria</taxon>
        <taxon>Bacillati</taxon>
        <taxon>Bacillota</taxon>
        <taxon>Bacilli</taxon>
        <taxon>Lactobacillales</taxon>
        <taxon>Lactobacillaceae</taxon>
        <taxon>Lentilactobacillus</taxon>
    </lineage>
</organism>
<dbReference type="InterPro" id="IPR004843">
    <property type="entry name" value="Calcineurin-like_PHP"/>
</dbReference>
<proteinExistence type="predicted"/>
<feature type="domain" description="Calcineurin-like phosphoesterase" evidence="1">
    <location>
        <begin position="1"/>
        <end position="242"/>
    </location>
</feature>
<gene>
    <name evidence="2" type="ORF">GQR93_04255</name>
</gene>
<name>A0A6P1E8B2_LENHI</name>
<dbReference type="AlphaFoldDB" id="A0A6P1E8B2"/>
<dbReference type="GO" id="GO:0016787">
    <property type="term" value="F:hydrolase activity"/>
    <property type="evidence" value="ECO:0007669"/>
    <property type="project" value="UniProtKB-KW"/>
</dbReference>
<dbReference type="CDD" id="cd00838">
    <property type="entry name" value="MPP_superfamily"/>
    <property type="match status" value="2"/>
</dbReference>
<keyword evidence="2" id="KW-0378">Hydrolase</keyword>
<dbReference type="InterPro" id="IPR029052">
    <property type="entry name" value="Metallo-depent_PP-like"/>
</dbReference>
<evidence type="ECO:0000259" key="1">
    <source>
        <dbReference type="Pfam" id="PF00149"/>
    </source>
</evidence>
<dbReference type="Proteomes" id="UP000465035">
    <property type="component" value="Chromosome"/>
</dbReference>
<evidence type="ECO:0000313" key="3">
    <source>
        <dbReference type="Proteomes" id="UP000465035"/>
    </source>
</evidence>
<reference evidence="2 3" key="1">
    <citation type="submission" date="2019-12" db="EMBL/GenBank/DDBJ databases">
        <title>Lactobacillus hilgardii FLUB.</title>
        <authorList>
            <person name="Gustaw K."/>
        </authorList>
    </citation>
    <scope>NUCLEOTIDE SEQUENCE [LARGE SCALE GENOMIC DNA]</scope>
    <source>
        <strain evidence="2 3">FLUB</strain>
    </source>
</reference>
<dbReference type="EMBL" id="CP047121">
    <property type="protein sequence ID" value="QHB51481.1"/>
    <property type="molecule type" value="Genomic_DNA"/>
</dbReference>
<evidence type="ECO:0000313" key="2">
    <source>
        <dbReference type="EMBL" id="QHB51481.1"/>
    </source>
</evidence>
<dbReference type="Pfam" id="PF00149">
    <property type="entry name" value="Metallophos"/>
    <property type="match status" value="1"/>
</dbReference>
<dbReference type="InterPro" id="IPR052963">
    <property type="entry name" value="Pantetheine_PDE"/>
</dbReference>
<dbReference type="PANTHER" id="PTHR36492:SF2">
    <property type="entry name" value="[ACYL-CARRIER-PROTEIN] PHOSPHODIESTERASE PPTH"/>
    <property type="match status" value="1"/>
</dbReference>
<protein>
    <submittedName>
        <fullName evidence="2">Phosphohydrolase</fullName>
    </submittedName>
</protein>